<dbReference type="Gene3D" id="3.30.1490.300">
    <property type="match status" value="1"/>
</dbReference>
<gene>
    <name evidence="2" type="ORF">A2785_03365</name>
</gene>
<proteinExistence type="predicted"/>
<dbReference type="AlphaFoldDB" id="A0A1G1VMS7"/>
<comment type="caution">
    <text evidence="2">The sequence shown here is derived from an EMBL/GenBank/DDBJ whole genome shotgun (WGS) entry which is preliminary data.</text>
</comment>
<dbReference type="PANTHER" id="PTHR32432:SF3">
    <property type="entry name" value="ETHANOLAMINE UTILIZATION PROTEIN EUTJ"/>
    <property type="match status" value="1"/>
</dbReference>
<dbReference type="EMBL" id="MHCI01000013">
    <property type="protein sequence ID" value="OGY16644.1"/>
    <property type="molecule type" value="Genomic_DNA"/>
</dbReference>
<evidence type="ECO:0008006" key="4">
    <source>
        <dbReference type="Google" id="ProtNLM"/>
    </source>
</evidence>
<keyword evidence="1" id="KW-0812">Transmembrane</keyword>
<dbReference type="InterPro" id="IPR005883">
    <property type="entry name" value="PilM"/>
</dbReference>
<evidence type="ECO:0000313" key="3">
    <source>
        <dbReference type="Proteomes" id="UP000179069"/>
    </source>
</evidence>
<dbReference type="Proteomes" id="UP000179069">
    <property type="component" value="Unassembled WGS sequence"/>
</dbReference>
<dbReference type="InterPro" id="IPR043129">
    <property type="entry name" value="ATPase_NBD"/>
</dbReference>
<dbReference type="PANTHER" id="PTHR32432">
    <property type="entry name" value="CELL DIVISION PROTEIN FTSA-RELATED"/>
    <property type="match status" value="1"/>
</dbReference>
<dbReference type="InterPro" id="IPR050696">
    <property type="entry name" value="FtsA/MreB"/>
</dbReference>
<evidence type="ECO:0000256" key="1">
    <source>
        <dbReference type="SAM" id="Phobius"/>
    </source>
</evidence>
<organism evidence="2 3">
    <name type="scientific">Candidatus Chisholmbacteria bacterium RIFCSPHIGHO2_01_FULL_49_18</name>
    <dbReference type="NCBI Taxonomy" id="1797590"/>
    <lineage>
        <taxon>Bacteria</taxon>
        <taxon>Candidatus Chisholmiibacteriota</taxon>
    </lineage>
</organism>
<protein>
    <recommendedName>
        <fullName evidence="4">SHS2 domain-containing protein</fullName>
    </recommendedName>
</protein>
<keyword evidence="1" id="KW-1133">Transmembrane helix</keyword>
<accession>A0A1G1VMS7</accession>
<reference evidence="2 3" key="1">
    <citation type="journal article" date="2016" name="Nat. Commun.">
        <title>Thousands of microbial genomes shed light on interconnected biogeochemical processes in an aquifer system.</title>
        <authorList>
            <person name="Anantharaman K."/>
            <person name="Brown C.T."/>
            <person name="Hug L.A."/>
            <person name="Sharon I."/>
            <person name="Castelle C.J."/>
            <person name="Probst A.J."/>
            <person name="Thomas B.C."/>
            <person name="Singh A."/>
            <person name="Wilkins M.J."/>
            <person name="Karaoz U."/>
            <person name="Brodie E.L."/>
            <person name="Williams K.H."/>
            <person name="Hubbard S.S."/>
            <person name="Banfield J.F."/>
        </authorList>
    </citation>
    <scope>NUCLEOTIDE SEQUENCE [LARGE SCALE GENOMIC DNA]</scope>
</reference>
<dbReference type="SUPFAM" id="SSF53067">
    <property type="entry name" value="Actin-like ATPase domain"/>
    <property type="match status" value="1"/>
</dbReference>
<name>A0A1G1VMS7_9BACT</name>
<evidence type="ECO:0000313" key="2">
    <source>
        <dbReference type="EMBL" id="OGY16644.1"/>
    </source>
</evidence>
<sequence>MVAFARKIFYPSLIISEEKIQVIHLDETGKRINRLAEERLDPQIIESGEVKDPQQLAKSLRTLFAAAKITENLVVVGIPENKCYTKVLELPKLKFNELEEAVTWEADTYLPVESEKVYMDWKIVREDQKNTVSILLIAVPKEIIEGYTAALKMAGLTPVAFETTALSLVRLIENSQERTLMVEILERHAVLMLSKGKAIESSSIVAFSEGSEQENFKNLIQTIVKMLTYYEEKKNQEKIQRIFICGEGASTSVRQTIATGTGRSVEFAPVPVENLPKGKEQSLTVVSSLAKTDIQAPRDQYTINLLPPAIQGEFDHVNTESGTKFLLIVSTAVTVSLTFAALIALLVLNNQNASLASQKEQLGPLSAQTGQVVAETQRLNWASNTIVSVAEKQTFPQGKIAQILSNTPEGVSIVLMTLDENQHKLQITGRAATRQDMLKFRDNINNGESFTDAILPLSSLERSQNVEFILTATSL</sequence>
<dbReference type="Gene3D" id="3.30.420.40">
    <property type="match status" value="2"/>
</dbReference>
<dbReference type="Pfam" id="PF11104">
    <property type="entry name" value="PilM_2"/>
    <property type="match status" value="1"/>
</dbReference>
<keyword evidence="1" id="KW-0472">Membrane</keyword>
<feature type="transmembrane region" description="Helical" evidence="1">
    <location>
        <begin position="325"/>
        <end position="348"/>
    </location>
</feature>